<evidence type="ECO:0000313" key="4">
    <source>
        <dbReference type="Proteomes" id="UP001163823"/>
    </source>
</evidence>
<name>A0AAD7M159_QUISA</name>
<sequence>MKSSRIPFHAKEKEHSVQNQTRTEGEQTQRSKEAEGVGIGKQKMVEDRLSNLPDGILQHILSLLVTKIAVQTSVLGKRWRYLWTSLSTLHFSIGESFSRKFEVFQKFVNHVLSHRDASTKVSKFRIECCLFDMDKVDSSFHLLMERVVECVRSLEVEYPWIDAVFPTELVPHLFNCQSLKTLEFIMTTTGPLKHFHFIVLTSLDLIMCTLTCNEHTFDPFRGCLNLKSLLLDGCSIYEDVKHFQIYAPQLTDLSISDIHFDNDDRDCKIVSSSPKLKSFAFIQSNRFNFSIECLSVIENVYVSVHPVRLWRGIQPSVCI</sequence>
<feature type="compositionally biased region" description="Basic and acidic residues" evidence="1">
    <location>
        <begin position="23"/>
        <end position="35"/>
    </location>
</feature>
<dbReference type="EMBL" id="JARAOO010000005">
    <property type="protein sequence ID" value="KAJ7968033.1"/>
    <property type="molecule type" value="Genomic_DNA"/>
</dbReference>
<dbReference type="Proteomes" id="UP001163823">
    <property type="component" value="Chromosome 5"/>
</dbReference>
<dbReference type="CDD" id="cd22160">
    <property type="entry name" value="F-box_AtFBL13-like"/>
    <property type="match status" value="1"/>
</dbReference>
<dbReference type="InterPro" id="IPR036047">
    <property type="entry name" value="F-box-like_dom_sf"/>
</dbReference>
<comment type="caution">
    <text evidence="3">The sequence shown here is derived from an EMBL/GenBank/DDBJ whole genome shotgun (WGS) entry which is preliminary data.</text>
</comment>
<dbReference type="PANTHER" id="PTHR34223">
    <property type="entry name" value="OS11G0201299 PROTEIN"/>
    <property type="match status" value="1"/>
</dbReference>
<accession>A0AAD7M159</accession>
<keyword evidence="4" id="KW-1185">Reference proteome</keyword>
<dbReference type="SUPFAM" id="SSF52047">
    <property type="entry name" value="RNI-like"/>
    <property type="match status" value="1"/>
</dbReference>
<dbReference type="Pfam" id="PF00646">
    <property type="entry name" value="F-box"/>
    <property type="match status" value="1"/>
</dbReference>
<evidence type="ECO:0000313" key="3">
    <source>
        <dbReference type="EMBL" id="KAJ7968033.1"/>
    </source>
</evidence>
<dbReference type="KEGG" id="qsa:O6P43_012197"/>
<dbReference type="Gene3D" id="3.80.10.10">
    <property type="entry name" value="Ribonuclease Inhibitor"/>
    <property type="match status" value="1"/>
</dbReference>
<feature type="domain" description="F-box" evidence="2">
    <location>
        <begin position="49"/>
        <end position="87"/>
    </location>
</feature>
<organism evidence="3 4">
    <name type="scientific">Quillaja saponaria</name>
    <name type="common">Soap bark tree</name>
    <dbReference type="NCBI Taxonomy" id="32244"/>
    <lineage>
        <taxon>Eukaryota</taxon>
        <taxon>Viridiplantae</taxon>
        <taxon>Streptophyta</taxon>
        <taxon>Embryophyta</taxon>
        <taxon>Tracheophyta</taxon>
        <taxon>Spermatophyta</taxon>
        <taxon>Magnoliopsida</taxon>
        <taxon>eudicotyledons</taxon>
        <taxon>Gunneridae</taxon>
        <taxon>Pentapetalae</taxon>
        <taxon>rosids</taxon>
        <taxon>fabids</taxon>
        <taxon>Fabales</taxon>
        <taxon>Quillajaceae</taxon>
        <taxon>Quillaja</taxon>
    </lineage>
</organism>
<dbReference type="PANTHER" id="PTHR34223:SF51">
    <property type="entry name" value="OS06G0556300 PROTEIN"/>
    <property type="match status" value="1"/>
</dbReference>
<gene>
    <name evidence="3" type="ORF">O6P43_012197</name>
</gene>
<dbReference type="InterPro" id="IPR001810">
    <property type="entry name" value="F-box_dom"/>
</dbReference>
<dbReference type="SUPFAM" id="SSF81383">
    <property type="entry name" value="F-box domain"/>
    <property type="match status" value="1"/>
</dbReference>
<dbReference type="InterPro" id="IPR053197">
    <property type="entry name" value="F-box_SCFL_complex_component"/>
</dbReference>
<protein>
    <submittedName>
        <fullName evidence="3">F-box protein</fullName>
    </submittedName>
</protein>
<reference evidence="3" key="1">
    <citation type="journal article" date="2023" name="Science">
        <title>Elucidation of the pathway for biosynthesis of saponin adjuvants from the soapbark tree.</title>
        <authorList>
            <person name="Reed J."/>
            <person name="Orme A."/>
            <person name="El-Demerdash A."/>
            <person name="Owen C."/>
            <person name="Martin L.B.B."/>
            <person name="Misra R.C."/>
            <person name="Kikuchi S."/>
            <person name="Rejzek M."/>
            <person name="Martin A.C."/>
            <person name="Harkess A."/>
            <person name="Leebens-Mack J."/>
            <person name="Louveau T."/>
            <person name="Stephenson M.J."/>
            <person name="Osbourn A."/>
        </authorList>
    </citation>
    <scope>NUCLEOTIDE SEQUENCE</scope>
    <source>
        <strain evidence="3">S10</strain>
    </source>
</reference>
<dbReference type="InterPro" id="IPR053781">
    <property type="entry name" value="F-box_AtFBL13-like"/>
</dbReference>
<proteinExistence type="predicted"/>
<dbReference type="AlphaFoldDB" id="A0AAD7M159"/>
<evidence type="ECO:0000256" key="1">
    <source>
        <dbReference type="SAM" id="MobiDB-lite"/>
    </source>
</evidence>
<evidence type="ECO:0000259" key="2">
    <source>
        <dbReference type="Pfam" id="PF00646"/>
    </source>
</evidence>
<dbReference type="InterPro" id="IPR032675">
    <property type="entry name" value="LRR_dom_sf"/>
</dbReference>
<feature type="region of interest" description="Disordered" evidence="1">
    <location>
        <begin position="1"/>
        <end position="37"/>
    </location>
</feature>